<keyword evidence="3" id="KW-1185">Reference proteome</keyword>
<sequence>MLSAPAPGDLRQLVRASEPKEVNEVVGALKGIRSKPTAHHQRSEVQAPPAPAPSPPASFTLDNLLNLPSVSTKATVITSPPPAPSSTSAPPPQPQPPYAFLLWSASAPFPGPAPISVPTATLLHTDPSLPTIYLPQSLSGAALTFLSLTPPSSTPVSTTAPITFLSPPPPSPSLLGARLDPSASPPRLFVAVGAPQKGKGLLSLSTAKPFDVAVGYVELAEREAAPDKPAASATDAKLDKVLELLGSFSARIDKIEKHLDI</sequence>
<organism evidence="2 3">
    <name type="scientific">Tetraparma gracilis</name>
    <dbReference type="NCBI Taxonomy" id="2962635"/>
    <lineage>
        <taxon>Eukaryota</taxon>
        <taxon>Sar</taxon>
        <taxon>Stramenopiles</taxon>
        <taxon>Ochrophyta</taxon>
        <taxon>Bolidophyceae</taxon>
        <taxon>Parmales</taxon>
        <taxon>Triparmaceae</taxon>
        <taxon>Tetraparma</taxon>
    </lineage>
</organism>
<reference evidence="2 3" key="1">
    <citation type="journal article" date="2023" name="Commun. Biol.">
        <title>Genome analysis of Parmales, the sister group of diatoms, reveals the evolutionary specialization of diatoms from phago-mixotrophs to photoautotrophs.</title>
        <authorList>
            <person name="Ban H."/>
            <person name="Sato S."/>
            <person name="Yoshikawa S."/>
            <person name="Yamada K."/>
            <person name="Nakamura Y."/>
            <person name="Ichinomiya M."/>
            <person name="Sato N."/>
            <person name="Blanc-Mathieu R."/>
            <person name="Endo H."/>
            <person name="Kuwata A."/>
            <person name="Ogata H."/>
        </authorList>
    </citation>
    <scope>NUCLEOTIDE SEQUENCE [LARGE SCALE GENOMIC DNA]</scope>
</reference>
<evidence type="ECO:0000256" key="1">
    <source>
        <dbReference type="SAM" id="MobiDB-lite"/>
    </source>
</evidence>
<accession>A0ABQ6M8J4</accession>
<dbReference type="Proteomes" id="UP001165060">
    <property type="component" value="Unassembled WGS sequence"/>
</dbReference>
<comment type="caution">
    <text evidence="2">The sequence shown here is derived from an EMBL/GenBank/DDBJ whole genome shotgun (WGS) entry which is preliminary data.</text>
</comment>
<evidence type="ECO:0000313" key="2">
    <source>
        <dbReference type="EMBL" id="GMI21691.1"/>
    </source>
</evidence>
<gene>
    <name evidence="2" type="ORF">TeGR_g12306</name>
</gene>
<proteinExistence type="predicted"/>
<feature type="region of interest" description="Disordered" evidence="1">
    <location>
        <begin position="25"/>
        <end position="62"/>
    </location>
</feature>
<feature type="region of interest" description="Disordered" evidence="1">
    <location>
        <begin position="74"/>
        <end position="94"/>
    </location>
</feature>
<dbReference type="EMBL" id="BRYB01000056">
    <property type="protein sequence ID" value="GMI21691.1"/>
    <property type="molecule type" value="Genomic_DNA"/>
</dbReference>
<protein>
    <submittedName>
        <fullName evidence="2">Uncharacterized protein</fullName>
    </submittedName>
</protein>
<evidence type="ECO:0000313" key="3">
    <source>
        <dbReference type="Proteomes" id="UP001165060"/>
    </source>
</evidence>
<feature type="compositionally biased region" description="Pro residues" evidence="1">
    <location>
        <begin position="79"/>
        <end position="94"/>
    </location>
</feature>
<name>A0ABQ6M8J4_9STRA</name>